<dbReference type="EMBL" id="CP108195">
    <property type="protein sequence ID" value="WTS09718.1"/>
    <property type="molecule type" value="Genomic_DNA"/>
</dbReference>
<evidence type="ECO:0000313" key="2">
    <source>
        <dbReference type="EMBL" id="WTS18455.1"/>
    </source>
</evidence>
<proteinExistence type="predicted"/>
<dbReference type="AlphaFoldDB" id="A0AAU1UMH8"/>
<gene>
    <name evidence="1" type="ORF">OHU69_00255</name>
    <name evidence="2" type="ORF">OHU69_50415</name>
</gene>
<protein>
    <submittedName>
        <fullName evidence="2">Uncharacterized protein</fullName>
    </submittedName>
</protein>
<accession>A0AAU1UMH8</accession>
<name>A0AAU1UMH8_9ACTN</name>
<evidence type="ECO:0000313" key="1">
    <source>
        <dbReference type="EMBL" id="WTS09718.1"/>
    </source>
</evidence>
<reference evidence="2" key="1">
    <citation type="submission" date="2022-10" db="EMBL/GenBank/DDBJ databases">
        <title>The complete genomes of actinobacterial strains from the NBC collection.</title>
        <authorList>
            <person name="Joergensen T.S."/>
            <person name="Alvarez Arevalo M."/>
            <person name="Sterndorff E.B."/>
            <person name="Faurdal D."/>
            <person name="Vuksanovic O."/>
            <person name="Mourched A.-S."/>
            <person name="Charusanti P."/>
            <person name="Shaw S."/>
            <person name="Blin K."/>
            <person name="Weber T."/>
        </authorList>
    </citation>
    <scope>NUCLEOTIDE SEQUENCE</scope>
    <source>
        <strain evidence="2">NBC_00119</strain>
    </source>
</reference>
<organism evidence="2">
    <name type="scientific">Streptomyces sp. NBC_00119</name>
    <dbReference type="NCBI Taxonomy" id="2975659"/>
    <lineage>
        <taxon>Bacteria</taxon>
        <taxon>Bacillati</taxon>
        <taxon>Actinomycetota</taxon>
        <taxon>Actinomycetes</taxon>
        <taxon>Kitasatosporales</taxon>
        <taxon>Streptomycetaceae</taxon>
        <taxon>Streptomyces</taxon>
    </lineage>
</organism>
<dbReference type="EMBL" id="CP108195">
    <property type="protein sequence ID" value="WTS18455.1"/>
    <property type="molecule type" value="Genomic_DNA"/>
</dbReference>
<sequence length="1086" mass="115179">MSSPLFESEQTESAPAVCAVRSELVSALQAHGDHGQRALSLLLDAAQIMNAPAAFRAPYEVAQSCLRGALDSVLKIAGEDFPGLRSATEAVTKTAGVVADAWRHREVGAGDLDVLVSAVDELRAEQANRGGFRTRQIGHLVLEQTRQEMGLAEMEAARRWSAFYSAASSVLHGSGSGADGAHRQFDDVTAAMEQLFLGLPERAARLRELARLDAPVQQNADEVARMTDPRAGVYFFQAAVSGRWLDLMPLSRLLPEEQRWPAVMYLRRLLADEPERVCAWVEENLDAVCAQGPGALSQAVGVVSEAGMAACALLKRLVEVQPDRSFLIRAAYWARDVPVVERTGPWVAVLEGILRCRTFTAQESWESGQVLRDLVDTAHPGGRLRTGKDRLGVIIRSALAGVLADHLKDENAGLQAELVNDLGTITLADPTRVIVVTLMRAVLDLALAEARLGVPVALRLRGVHSKLPATEHRARLVAVHLTESWPHDDQRVEAAAQWWQVAVDAAREVGGGTWPSADLADFLALLDAHCPQELRAQMEAALGEGLGAPPDAAQMRAWADASGPVPRPWRIVRRLSPVLPEPVRGPWEPVLALLEEKYGPPPGRPEPVVKTTSWVKSYGGLSVEVFSARAQADGAAAAVAALAAAQVAADDDGHADEDRAGLLGELVAQDLGAWAADPAAVAAASARPVLQAAYFNALHHAAGKGLLDPGALGALAEAAFAIRPREADGPQAVQLQLVISNLLHRAWEGGVSLGAVEADAVAWLRDLVTGWSTPRLGTSSPLGVATTAPGGSALLSLTAWGVQSSVRTGDGLPEELTATLEALLGGEPDDQALAVIGFRLTVLHRCDPAWTAGHGDLLLSLEPAWRPARVWLVHGKPDAGLLARLDRTGLWRVLCSPDAEGSLYRVFLALMDNAEPLGPAREFLAGLAGCPGGDMAVSAMLSQLATYTDRSESGEVTERAAVLWRTALDAGLPAAALHGIGHFALATGLDQDLWLELTVATLAQQPDLEDALYMVKRAGRTPASPGAQAIAAAALDHGPVEGYRRTRTVRLAADLYAAAPAENTPEREALRVALINAGAIDDAYGS</sequence>